<dbReference type="RefSeq" id="XP_004363812.1">
    <property type="nucleotide sequence ID" value="XM_004363755.1"/>
</dbReference>
<name>A0A0D2WNE6_CAPO3</name>
<dbReference type="EMBL" id="KE346363">
    <property type="protein sequence ID" value="KJE91913.1"/>
    <property type="molecule type" value="Genomic_DNA"/>
</dbReference>
<protein>
    <submittedName>
        <fullName evidence="2">Uncharacterized protein</fullName>
    </submittedName>
</protein>
<evidence type="ECO:0000313" key="2">
    <source>
        <dbReference type="EMBL" id="KJE91913.1"/>
    </source>
</evidence>
<organism evidence="2 3">
    <name type="scientific">Capsaspora owczarzaki (strain ATCC 30864)</name>
    <dbReference type="NCBI Taxonomy" id="595528"/>
    <lineage>
        <taxon>Eukaryota</taxon>
        <taxon>Filasterea</taxon>
        <taxon>Capsaspora</taxon>
    </lineage>
</organism>
<dbReference type="InParanoid" id="A0A0D2WNE6"/>
<accession>A0A0D2WNE6</accession>
<dbReference type="SUPFAM" id="SSF52540">
    <property type="entry name" value="P-loop containing nucleoside triphosphate hydrolases"/>
    <property type="match status" value="1"/>
</dbReference>
<dbReference type="AlphaFoldDB" id="A0A0D2WNE6"/>
<dbReference type="PhylomeDB" id="A0A0D2WNE6"/>
<keyword evidence="3" id="KW-1185">Reference proteome</keyword>
<sequence>MSVPSYLSLLHIPGLQELRRAAQDQDLQFVLHAAAQGQELQFVPRAAVADFSSRIYEQSAPHGIYLTGPGGVGKSSILFMIAASVLAREWERQTRARRRRPRDHGDDGDGDDNAAGTSATSSIVQQRSPQPRLDVAADAAAVGDASSQGPFAAAAETAAISVYAAHTISASVLEVTPPVLVLYIVNTAELVEMSPEDAATELRRKVEALNASLLEAFPKIAQILKNLDKSAPERWREFCTACREARRELRILDQWNALVARVNDPAFPTDHPMRSFSTIASSIGFSFLVTAVSSSFSAVTTAHGVFCDDEVRVFRSDEARICQHHVVPLTLNELKVLRDIWRSRPSPAEVDDATIAELHEMTGGIPRLCEYFAEARATNPAADINGTWQQSCLHFYRERLFSLQRQTYRDPECASWFRGDLASVLLRNAKEPIPFNTHSSYEWLNAGLMMRDATGHLVPINRFINVAAELFFQQEKQSFLRMLYLDRATSWRALELFVQTNLRSGGFVLTGTTLRGEVRPPLESISRMNVVTVDESFARDPAAFLQARRAGESYPPGTLFIPGWSQYTVVDAVLYLQLRNHQSPCLIFVQVSQLLYGNHRYKLPDLVHEKFGWTLTVLDSYKVLCGLTNDAAFAPAAPSYDIAQGTLPPRIYYVYVTADDSLMRPGQVNSNHDVLLMRPSNLAQLDSETWAEMTRG</sequence>
<dbReference type="InterPro" id="IPR027417">
    <property type="entry name" value="P-loop_NTPase"/>
</dbReference>
<dbReference type="Proteomes" id="UP000008743">
    <property type="component" value="Unassembled WGS sequence"/>
</dbReference>
<proteinExistence type="predicted"/>
<evidence type="ECO:0000313" key="3">
    <source>
        <dbReference type="Proteomes" id="UP000008743"/>
    </source>
</evidence>
<feature type="region of interest" description="Disordered" evidence="1">
    <location>
        <begin position="92"/>
        <end position="139"/>
    </location>
</feature>
<dbReference type="OMA" id="EARICQH"/>
<evidence type="ECO:0000256" key="1">
    <source>
        <dbReference type="SAM" id="MobiDB-lite"/>
    </source>
</evidence>
<reference evidence="3" key="1">
    <citation type="submission" date="2011-02" db="EMBL/GenBank/DDBJ databases">
        <title>The Genome Sequence of Capsaspora owczarzaki ATCC 30864.</title>
        <authorList>
            <person name="Russ C."/>
            <person name="Cuomo C."/>
            <person name="Burger G."/>
            <person name="Gray M.W."/>
            <person name="Holland P.W.H."/>
            <person name="King N."/>
            <person name="Lang F.B.F."/>
            <person name="Roger A.J."/>
            <person name="Ruiz-Trillo I."/>
            <person name="Young S.K."/>
            <person name="Zeng Q."/>
            <person name="Gargeya S."/>
            <person name="Alvarado L."/>
            <person name="Berlin A."/>
            <person name="Chapman S.B."/>
            <person name="Chen Z."/>
            <person name="Freedman E."/>
            <person name="Gellesch M."/>
            <person name="Goldberg J."/>
            <person name="Griggs A."/>
            <person name="Gujja S."/>
            <person name="Heilman E."/>
            <person name="Heiman D."/>
            <person name="Howarth C."/>
            <person name="Mehta T."/>
            <person name="Neiman D."/>
            <person name="Pearson M."/>
            <person name="Roberts A."/>
            <person name="Saif S."/>
            <person name="Shea T."/>
            <person name="Shenoy N."/>
            <person name="Sisk P."/>
            <person name="Stolte C."/>
            <person name="Sykes S."/>
            <person name="White J."/>
            <person name="Yandava C."/>
            <person name="Haas B."/>
            <person name="Nusbaum C."/>
            <person name="Birren B."/>
        </authorList>
    </citation>
    <scope>NUCLEOTIDE SEQUENCE</scope>
    <source>
        <strain evidence="3">ATCC 30864</strain>
    </source>
</reference>
<feature type="compositionally biased region" description="Polar residues" evidence="1">
    <location>
        <begin position="117"/>
        <end position="129"/>
    </location>
</feature>
<gene>
    <name evidence="2" type="ORF">CAOG_002973</name>
</gene>